<dbReference type="AlphaFoldDB" id="A0A9X2K821"/>
<gene>
    <name evidence="1" type="ORF">HD597_010089</name>
</gene>
<accession>A0A9X2K821</accession>
<organism evidence="1 2">
    <name type="scientific">Nonomuraea thailandensis</name>
    <dbReference type="NCBI Taxonomy" id="1188745"/>
    <lineage>
        <taxon>Bacteria</taxon>
        <taxon>Bacillati</taxon>
        <taxon>Actinomycetota</taxon>
        <taxon>Actinomycetes</taxon>
        <taxon>Streptosporangiales</taxon>
        <taxon>Streptosporangiaceae</taxon>
        <taxon>Nonomuraea</taxon>
    </lineage>
</organism>
<comment type="caution">
    <text evidence="1">The sequence shown here is derived from an EMBL/GenBank/DDBJ whole genome shotgun (WGS) entry which is preliminary data.</text>
</comment>
<proteinExistence type="predicted"/>
<name>A0A9X2K821_9ACTN</name>
<reference evidence="1" key="1">
    <citation type="submission" date="2022-06" db="EMBL/GenBank/DDBJ databases">
        <title>Sequencing the genomes of 1000 actinobacteria strains.</title>
        <authorList>
            <person name="Klenk H.-P."/>
        </authorList>
    </citation>
    <scope>NUCLEOTIDE SEQUENCE</scope>
    <source>
        <strain evidence="1">DSM 46694</strain>
    </source>
</reference>
<sequence length="109" mass="11300">MPTRAPQVATVAGGALTLSNAAADDKVSGVTSETVLIVNNATAGAVTLGVTPAGNTDYGVPLPEKTWSIPVGFYELRLLPGMRDPEDSYLIALEWSVTPGSTLTWAAVR</sequence>
<evidence type="ECO:0000313" key="1">
    <source>
        <dbReference type="EMBL" id="MCP2363069.1"/>
    </source>
</evidence>
<protein>
    <submittedName>
        <fullName evidence="1">Uncharacterized protein</fullName>
    </submittedName>
</protein>
<dbReference type="RefSeq" id="WP_253754385.1">
    <property type="nucleotide sequence ID" value="NZ_BAABKA010000023.1"/>
</dbReference>
<keyword evidence="2" id="KW-1185">Reference proteome</keyword>
<dbReference type="Proteomes" id="UP001139648">
    <property type="component" value="Unassembled WGS sequence"/>
</dbReference>
<dbReference type="EMBL" id="JAMZEB010000002">
    <property type="protein sequence ID" value="MCP2363069.1"/>
    <property type="molecule type" value="Genomic_DNA"/>
</dbReference>
<evidence type="ECO:0000313" key="2">
    <source>
        <dbReference type="Proteomes" id="UP001139648"/>
    </source>
</evidence>